<dbReference type="EMBL" id="BMQK01000003">
    <property type="protein sequence ID" value="GGQ49926.1"/>
    <property type="molecule type" value="Genomic_DNA"/>
</dbReference>
<name>A0A918BA46_9ACTN</name>
<feature type="chain" id="PRO_5037333414" description="Secreted protein" evidence="3">
    <location>
        <begin position="28"/>
        <end position="199"/>
    </location>
</feature>
<accession>A0A918BA46</accession>
<reference evidence="4" key="1">
    <citation type="journal article" date="2014" name="Int. J. Syst. Evol. Microbiol.">
        <title>Complete genome sequence of Corynebacterium casei LMG S-19264T (=DSM 44701T), isolated from a smear-ripened cheese.</title>
        <authorList>
            <consortium name="US DOE Joint Genome Institute (JGI-PGF)"/>
            <person name="Walter F."/>
            <person name="Albersmeier A."/>
            <person name="Kalinowski J."/>
            <person name="Ruckert C."/>
        </authorList>
    </citation>
    <scope>NUCLEOTIDE SEQUENCE</scope>
    <source>
        <strain evidence="4">JCM 3131</strain>
    </source>
</reference>
<keyword evidence="2" id="KW-1133">Transmembrane helix</keyword>
<organism evidence="4 5">
    <name type="scientific">Streptomyces ruber</name>
    <dbReference type="NCBI Taxonomy" id="83378"/>
    <lineage>
        <taxon>Bacteria</taxon>
        <taxon>Bacillati</taxon>
        <taxon>Actinomycetota</taxon>
        <taxon>Actinomycetes</taxon>
        <taxon>Kitasatosporales</taxon>
        <taxon>Streptomycetaceae</taxon>
        <taxon>Streptomyces</taxon>
    </lineage>
</organism>
<keyword evidence="5" id="KW-1185">Reference proteome</keyword>
<sequence>MRTGQMLARAALAAAAVVSLPPAPAGAAQAGPGISVSAVGASVEVTTSTCSAMNPDGSFGRASLLAGGQADFSRGRRATLTGTSGTQSAAWTNVGAGTYTVTVVCKDGTTAGTQAILVPGAPTISATTLPSPVGSAPAGLLPARPPSPSPTPSRGVLGGVGGATEDYGALTLLGGLALVAAGTGAAIRYLRRRTGPSRF</sequence>
<protein>
    <recommendedName>
        <fullName evidence="6">Secreted protein</fullName>
    </recommendedName>
</protein>
<evidence type="ECO:0008006" key="6">
    <source>
        <dbReference type="Google" id="ProtNLM"/>
    </source>
</evidence>
<keyword evidence="2" id="KW-0472">Membrane</keyword>
<dbReference type="AlphaFoldDB" id="A0A918BA46"/>
<evidence type="ECO:0000313" key="5">
    <source>
        <dbReference type="Proteomes" id="UP000620156"/>
    </source>
</evidence>
<evidence type="ECO:0000256" key="3">
    <source>
        <dbReference type="SAM" id="SignalP"/>
    </source>
</evidence>
<reference evidence="4" key="2">
    <citation type="submission" date="2020-09" db="EMBL/GenBank/DDBJ databases">
        <authorList>
            <person name="Sun Q."/>
            <person name="Ohkuma M."/>
        </authorList>
    </citation>
    <scope>NUCLEOTIDE SEQUENCE</scope>
    <source>
        <strain evidence="4">JCM 3131</strain>
    </source>
</reference>
<evidence type="ECO:0000256" key="2">
    <source>
        <dbReference type="SAM" id="Phobius"/>
    </source>
</evidence>
<dbReference type="Proteomes" id="UP000620156">
    <property type="component" value="Unassembled WGS sequence"/>
</dbReference>
<proteinExistence type="predicted"/>
<keyword evidence="3" id="KW-0732">Signal</keyword>
<feature type="signal peptide" evidence="3">
    <location>
        <begin position="1"/>
        <end position="27"/>
    </location>
</feature>
<comment type="caution">
    <text evidence="4">The sequence shown here is derived from an EMBL/GenBank/DDBJ whole genome shotgun (WGS) entry which is preliminary data.</text>
</comment>
<evidence type="ECO:0000313" key="4">
    <source>
        <dbReference type="EMBL" id="GGQ49926.1"/>
    </source>
</evidence>
<feature type="region of interest" description="Disordered" evidence="1">
    <location>
        <begin position="135"/>
        <end position="155"/>
    </location>
</feature>
<keyword evidence="2" id="KW-0812">Transmembrane</keyword>
<dbReference type="RefSeq" id="WP_189216220.1">
    <property type="nucleotide sequence ID" value="NZ_BMQK01000003.1"/>
</dbReference>
<feature type="transmembrane region" description="Helical" evidence="2">
    <location>
        <begin position="167"/>
        <end position="190"/>
    </location>
</feature>
<evidence type="ECO:0000256" key="1">
    <source>
        <dbReference type="SAM" id="MobiDB-lite"/>
    </source>
</evidence>
<gene>
    <name evidence="4" type="ORF">GCM10010145_18610</name>
</gene>